<protein>
    <recommendedName>
        <fullName evidence="3">SH3b domain-containing protein</fullName>
    </recommendedName>
</protein>
<sequence length="470" mass="52201">MMTLLAAALAIVTLDQAPLRASPRDSAQQQVVLWQGDSLEVRGEKADYLQVYDHRRERAGYVKASQVRQVSIEPDAAPESLAVVRFLRDTPGAEALGISYVATYLKAAPAEAIGAEVFDAMGVMAERLAKRASSRKAKQDDTVIAAHLEVVAYYGINIQSFERDGRVQLCYEGEAFRRVLGMDATSVQKARAALAVTRQDCLDPAMTVSQRVSIDAWRAEVMDKVALTDDLPEYLKNRVRMRRAGIWAAIAHQQARQDADKSQAAAKRALFELMGVNKMEFTDEDNWAYTDAAIRVGASRWAAETLPVNKANLSLVSRAGEPGETCVLLTDAKHSAENPLAKRCTYSQVWLASARVNSSASALALAVQPMAGWRELWLFHRTENGWLIDVLPPAASDPELGYVEFAGWVPATDKFLVAREIKVDSRFKRSFDLVNIASLQTEKSADKPENLTAFYRWQDPQWKQQNLIIR</sequence>
<accession>A0ABQ3BEG3</accession>
<dbReference type="Proteomes" id="UP000619761">
    <property type="component" value="Unassembled WGS sequence"/>
</dbReference>
<gene>
    <name evidence="1" type="ORF">GCM10011613_34350</name>
</gene>
<keyword evidence="2" id="KW-1185">Reference proteome</keyword>
<evidence type="ECO:0000313" key="2">
    <source>
        <dbReference type="Proteomes" id="UP000619761"/>
    </source>
</evidence>
<proteinExistence type="predicted"/>
<name>A0ABQ3BEG3_9GAMM</name>
<dbReference type="RefSeq" id="WP_229838076.1">
    <property type="nucleotide sequence ID" value="NZ_BMYZ01000004.1"/>
</dbReference>
<dbReference type="EMBL" id="BMYZ01000004">
    <property type="protein sequence ID" value="GGY86368.1"/>
    <property type="molecule type" value="Genomic_DNA"/>
</dbReference>
<evidence type="ECO:0000313" key="1">
    <source>
        <dbReference type="EMBL" id="GGY86368.1"/>
    </source>
</evidence>
<comment type="caution">
    <text evidence="1">The sequence shown here is derived from an EMBL/GenBank/DDBJ whole genome shotgun (WGS) entry which is preliminary data.</text>
</comment>
<organism evidence="1 2">
    <name type="scientific">Cellvibrio zantedeschiae</name>
    <dbReference type="NCBI Taxonomy" id="1237077"/>
    <lineage>
        <taxon>Bacteria</taxon>
        <taxon>Pseudomonadati</taxon>
        <taxon>Pseudomonadota</taxon>
        <taxon>Gammaproteobacteria</taxon>
        <taxon>Cellvibrionales</taxon>
        <taxon>Cellvibrionaceae</taxon>
        <taxon>Cellvibrio</taxon>
    </lineage>
</organism>
<reference evidence="2" key="1">
    <citation type="journal article" date="2019" name="Int. J. Syst. Evol. Microbiol.">
        <title>The Global Catalogue of Microorganisms (GCM) 10K type strain sequencing project: providing services to taxonomists for standard genome sequencing and annotation.</title>
        <authorList>
            <consortium name="The Broad Institute Genomics Platform"/>
            <consortium name="The Broad Institute Genome Sequencing Center for Infectious Disease"/>
            <person name="Wu L."/>
            <person name="Ma J."/>
        </authorList>
    </citation>
    <scope>NUCLEOTIDE SEQUENCE [LARGE SCALE GENOMIC DNA]</scope>
    <source>
        <strain evidence="2">KCTC 32239</strain>
    </source>
</reference>
<evidence type="ECO:0008006" key="3">
    <source>
        <dbReference type="Google" id="ProtNLM"/>
    </source>
</evidence>